<keyword evidence="14" id="KW-1185">Reference proteome</keyword>
<dbReference type="GO" id="GO:0004527">
    <property type="term" value="F:exonuclease activity"/>
    <property type="evidence" value="ECO:0007669"/>
    <property type="project" value="UniProtKB-KW"/>
</dbReference>
<evidence type="ECO:0000256" key="8">
    <source>
        <dbReference type="ARBA" id="ARBA00023242"/>
    </source>
</evidence>
<evidence type="ECO:0000256" key="6">
    <source>
        <dbReference type="ARBA" id="ARBA00022839"/>
    </source>
</evidence>
<feature type="compositionally biased region" description="Basic and acidic residues" evidence="12">
    <location>
        <begin position="37"/>
        <end position="53"/>
    </location>
</feature>
<keyword evidence="6" id="KW-0269">Exonuclease</keyword>
<dbReference type="Gene3D" id="3.30.870.10">
    <property type="entry name" value="Endonuclease Chain A"/>
    <property type="match status" value="2"/>
</dbReference>
<comment type="subcellular location">
    <subcellularLocation>
        <location evidence="1">Nucleus</location>
    </subcellularLocation>
</comment>
<proteinExistence type="inferred from homology"/>
<evidence type="ECO:0000256" key="5">
    <source>
        <dbReference type="ARBA" id="ARBA00022801"/>
    </source>
</evidence>
<gene>
    <name evidence="13" type="ORF">BZG36_03629</name>
</gene>
<dbReference type="OrthoDB" id="47785at2759"/>
<evidence type="ECO:0000256" key="3">
    <source>
        <dbReference type="ARBA" id="ARBA00022722"/>
    </source>
</evidence>
<feature type="compositionally biased region" description="Low complexity" evidence="12">
    <location>
        <begin position="1"/>
        <end position="18"/>
    </location>
</feature>
<evidence type="ECO:0000256" key="4">
    <source>
        <dbReference type="ARBA" id="ARBA00022763"/>
    </source>
</evidence>
<dbReference type="Proteomes" id="UP000242875">
    <property type="component" value="Unassembled WGS sequence"/>
</dbReference>
<keyword evidence="8" id="KW-0539">Nucleus</keyword>
<keyword evidence="3" id="KW-0540">Nuclease</keyword>
<dbReference type="Pfam" id="PF06087">
    <property type="entry name" value="Tyr-DNA_phospho"/>
    <property type="match status" value="1"/>
</dbReference>
<dbReference type="SUPFAM" id="SSF56024">
    <property type="entry name" value="Phospholipase D/nuclease"/>
    <property type="match status" value="2"/>
</dbReference>
<feature type="active site" description="Nucleophile" evidence="9">
    <location>
        <position position="182"/>
    </location>
</feature>
<evidence type="ECO:0000256" key="12">
    <source>
        <dbReference type="SAM" id="MobiDB-lite"/>
    </source>
</evidence>
<evidence type="ECO:0000256" key="2">
    <source>
        <dbReference type="ARBA" id="ARBA00010205"/>
    </source>
</evidence>
<dbReference type="InterPro" id="IPR010347">
    <property type="entry name" value="Tdp1"/>
</dbReference>
<keyword evidence="5" id="KW-0378">Hydrolase</keyword>
<dbReference type="EMBL" id="MVBO01000058">
    <property type="protein sequence ID" value="OZJ04013.1"/>
    <property type="molecule type" value="Genomic_DNA"/>
</dbReference>
<feature type="active site" description="Proton donor/acceptor" evidence="9">
    <location>
        <position position="428"/>
    </location>
</feature>
<keyword evidence="4" id="KW-0227">DNA damage</keyword>
<evidence type="ECO:0008006" key="15">
    <source>
        <dbReference type="Google" id="ProtNLM"/>
    </source>
</evidence>
<evidence type="ECO:0000256" key="11">
    <source>
        <dbReference type="PIRSR" id="PIRSR610347-3"/>
    </source>
</evidence>
<dbReference type="GO" id="GO:0006281">
    <property type="term" value="P:DNA repair"/>
    <property type="evidence" value="ECO:0007669"/>
    <property type="project" value="UniProtKB-KW"/>
</dbReference>
<dbReference type="GO" id="GO:0003697">
    <property type="term" value="F:single-stranded DNA binding"/>
    <property type="evidence" value="ECO:0007669"/>
    <property type="project" value="TreeGrafter"/>
</dbReference>
<dbReference type="GO" id="GO:0017005">
    <property type="term" value="F:3'-tyrosyl-DNA phosphodiesterase activity"/>
    <property type="evidence" value="ECO:0007669"/>
    <property type="project" value="TreeGrafter"/>
</dbReference>
<dbReference type="AlphaFoldDB" id="A0A261Y0A0"/>
<comment type="caution">
    <text evidence="13">The sequence shown here is derived from an EMBL/GenBank/DDBJ whole genome shotgun (WGS) entry which is preliminary data.</text>
</comment>
<evidence type="ECO:0000256" key="10">
    <source>
        <dbReference type="PIRSR" id="PIRSR610347-2"/>
    </source>
</evidence>
<protein>
    <recommendedName>
        <fullName evidence="15">Tyrosyl-DNA phosphodiesterase 1</fullName>
    </recommendedName>
</protein>
<comment type="similarity">
    <text evidence="2">Belongs to the tyrosyl-DNA phosphodiesterase family.</text>
</comment>
<evidence type="ECO:0000313" key="14">
    <source>
        <dbReference type="Proteomes" id="UP000242875"/>
    </source>
</evidence>
<dbReference type="PANTHER" id="PTHR12415">
    <property type="entry name" value="TYROSYL-DNA PHOSPHODIESTERASE 1"/>
    <property type="match status" value="1"/>
</dbReference>
<keyword evidence="7" id="KW-0234">DNA repair</keyword>
<evidence type="ECO:0000256" key="7">
    <source>
        <dbReference type="ARBA" id="ARBA00023204"/>
    </source>
</evidence>
<evidence type="ECO:0000256" key="1">
    <source>
        <dbReference type="ARBA" id="ARBA00004123"/>
    </source>
</evidence>
<name>A0A261Y0A0_9FUNG</name>
<dbReference type="GO" id="GO:0005634">
    <property type="term" value="C:nucleus"/>
    <property type="evidence" value="ECO:0007669"/>
    <property type="project" value="UniProtKB-SubCell"/>
</dbReference>
<evidence type="ECO:0000313" key="13">
    <source>
        <dbReference type="EMBL" id="OZJ04013.1"/>
    </source>
</evidence>
<organism evidence="13 14">
    <name type="scientific">Bifiguratus adelaidae</name>
    <dbReference type="NCBI Taxonomy" id="1938954"/>
    <lineage>
        <taxon>Eukaryota</taxon>
        <taxon>Fungi</taxon>
        <taxon>Fungi incertae sedis</taxon>
        <taxon>Mucoromycota</taxon>
        <taxon>Mucoromycotina</taxon>
        <taxon>Endogonomycetes</taxon>
        <taxon>Endogonales</taxon>
        <taxon>Endogonales incertae sedis</taxon>
        <taxon>Bifiguratus</taxon>
    </lineage>
</organism>
<reference evidence="13 14" key="1">
    <citation type="journal article" date="2017" name="Mycologia">
        <title>Bifiguratus adelaidae, gen. et sp. nov., a new member of Mucoromycotina in endophytic and soil-dwelling habitats.</title>
        <authorList>
            <person name="Torres-Cruz T.J."/>
            <person name="Billingsley Tobias T.L."/>
            <person name="Almatruk M."/>
            <person name="Hesse C."/>
            <person name="Kuske C.R."/>
            <person name="Desiro A."/>
            <person name="Benucci G.M."/>
            <person name="Bonito G."/>
            <person name="Stajich J.E."/>
            <person name="Dunlap C."/>
            <person name="Arnold A.E."/>
            <person name="Porras-Alfaro A."/>
        </authorList>
    </citation>
    <scope>NUCLEOTIDE SEQUENCE [LARGE SCALE GENOMIC DNA]</scope>
    <source>
        <strain evidence="13 14">AZ0501</strain>
    </source>
</reference>
<feature type="binding site" evidence="10">
    <location>
        <position position="430"/>
    </location>
    <ligand>
        <name>substrate</name>
    </ligand>
</feature>
<feature type="region of interest" description="Disordered" evidence="12">
    <location>
        <begin position="1"/>
        <end position="74"/>
    </location>
</feature>
<dbReference type="GO" id="GO:0003690">
    <property type="term" value="F:double-stranded DNA binding"/>
    <property type="evidence" value="ECO:0007669"/>
    <property type="project" value="TreeGrafter"/>
</dbReference>
<evidence type="ECO:0000256" key="9">
    <source>
        <dbReference type="PIRSR" id="PIRSR610347-1"/>
    </source>
</evidence>
<dbReference type="PANTHER" id="PTHR12415:SF0">
    <property type="entry name" value="TYROSYL-DNA PHOSPHODIESTERASE 1"/>
    <property type="match status" value="1"/>
</dbReference>
<accession>A0A261Y0A0</accession>
<feature type="site" description="Interaction with DNA" evidence="11">
    <location>
        <position position="465"/>
    </location>
</feature>
<sequence length="567" mass="64818">MPVSSDSSLDSTSTLEDLSAQEDATARSEGQLANGPQEDKEWWKVKKRPREESNEGNSISERAQLPSLNDREASAEVEYVHPGVSLTAVTELPDSENRGCMSLRDILYQGTPIKEMLQFNMKVDLEWFLAHLDENDRQRIPMTIVHGSTGENAVLMKELISKSYQNVKLVQPYLPVPYGTHHSKAMLLFFTDSTLQVVIHTANLVAGDWDYRTQEVWQSPRLHLKSYSESESYVPLAATSQFELDLIAYLRAYEHRLTKFIKAIQQYDFSPVRAVLIASTPGYHTNANMYKWGHMRLRDVLRRVDVGSVEDSRNDLVICQFSSIGSVPHAWFTDALGASLRSSTVSQFEPSMVSKVSGSKKRILGGTEANLKIVYPTLYNVRDSLMGWRAGGALPHDYKNWLKQKDWMMPYLHRWKGVRSGRDRASPHIKTYTRLRLQTQSKDDKEGEPADAEILWHLVTSANLSRAAWGDLQKNGTQFMVRSYELGVLIYPALWKNENEREIAMVNATRDNPKPTCKDQAYRRLIPIRLPYDLPLTPYVPGKDEAWTWDVSREEVDWLGFRWDGSR</sequence>
<feature type="binding site" evidence="10">
    <location>
        <position position="184"/>
    </location>
    <ligand>
        <name>substrate</name>
    </ligand>
</feature>